<organism evidence="2 3">
    <name type="scientific">Sulfoacidibacillus ferrooxidans</name>
    <dbReference type="NCBI Taxonomy" id="2005001"/>
    <lineage>
        <taxon>Bacteria</taxon>
        <taxon>Bacillati</taxon>
        <taxon>Bacillota</taxon>
        <taxon>Bacilli</taxon>
        <taxon>Bacillales</taxon>
        <taxon>Alicyclobacillaceae</taxon>
        <taxon>Sulfoacidibacillus</taxon>
    </lineage>
</organism>
<protein>
    <submittedName>
        <fullName evidence="2">Uncharacterized protein</fullName>
    </submittedName>
</protein>
<dbReference type="AlphaFoldDB" id="A0A9X1V983"/>
<evidence type="ECO:0000313" key="2">
    <source>
        <dbReference type="EMBL" id="MCI0183921.1"/>
    </source>
</evidence>
<dbReference type="EMBL" id="JALBUF010000007">
    <property type="protein sequence ID" value="MCI0183921.1"/>
    <property type="molecule type" value="Genomic_DNA"/>
</dbReference>
<gene>
    <name evidence="2" type="ORF">MM817_02213</name>
</gene>
<keyword evidence="3" id="KW-1185">Reference proteome</keyword>
<name>A0A9X1V983_9BACL</name>
<keyword evidence="1" id="KW-1133">Transmembrane helix</keyword>
<evidence type="ECO:0000256" key="1">
    <source>
        <dbReference type="SAM" id="Phobius"/>
    </source>
</evidence>
<keyword evidence="1" id="KW-0472">Membrane</keyword>
<comment type="caution">
    <text evidence="2">The sequence shown here is derived from an EMBL/GenBank/DDBJ whole genome shotgun (WGS) entry which is preliminary data.</text>
</comment>
<feature type="transmembrane region" description="Helical" evidence="1">
    <location>
        <begin position="9"/>
        <end position="29"/>
    </location>
</feature>
<accession>A0A9X1V983</accession>
<sequence length="30" mass="3553">MNDEKAMRFMWRAFTLFSVFASMIMVIAAH</sequence>
<evidence type="ECO:0000313" key="3">
    <source>
        <dbReference type="Proteomes" id="UP001139263"/>
    </source>
</evidence>
<keyword evidence="1" id="KW-0812">Transmembrane</keyword>
<proteinExistence type="predicted"/>
<dbReference type="Proteomes" id="UP001139263">
    <property type="component" value="Unassembled WGS sequence"/>
</dbReference>
<reference evidence="2" key="1">
    <citation type="submission" date="2022-03" db="EMBL/GenBank/DDBJ databases">
        <title>Draft Genome Sequence of Firmicute Strain S0AB, a Heterotrophic Iron/Sulfur-Oxidizing Extreme Acidophile.</title>
        <authorList>
            <person name="Vergara E."/>
            <person name="Pakostova E."/>
            <person name="Johnson D.B."/>
            <person name="Holmes D.S."/>
        </authorList>
    </citation>
    <scope>NUCLEOTIDE SEQUENCE</scope>
    <source>
        <strain evidence="2">S0AB</strain>
    </source>
</reference>